<evidence type="ECO:0008006" key="4">
    <source>
        <dbReference type="Google" id="ProtNLM"/>
    </source>
</evidence>
<evidence type="ECO:0000313" key="2">
    <source>
        <dbReference type="EMBL" id="GGK33880.1"/>
    </source>
</evidence>
<comment type="caution">
    <text evidence="2">The sequence shown here is derived from an EMBL/GenBank/DDBJ whole genome shotgun (WGS) entry which is preliminary data.</text>
</comment>
<keyword evidence="1" id="KW-1133">Transmembrane helix</keyword>
<evidence type="ECO:0000256" key="1">
    <source>
        <dbReference type="SAM" id="Phobius"/>
    </source>
</evidence>
<feature type="transmembrane region" description="Helical" evidence="1">
    <location>
        <begin position="12"/>
        <end position="31"/>
    </location>
</feature>
<keyword evidence="1" id="KW-0472">Membrane</keyword>
<evidence type="ECO:0000313" key="3">
    <source>
        <dbReference type="Proteomes" id="UP000600449"/>
    </source>
</evidence>
<reference evidence="2 3" key="1">
    <citation type="journal article" date="2014" name="Int. J. Syst. Evol. Microbiol.">
        <title>Complete genome sequence of Corynebacterium casei LMG S-19264T (=DSM 44701T), isolated from a smear-ripened cheese.</title>
        <authorList>
            <consortium name="US DOE Joint Genome Institute (JGI-PGF)"/>
            <person name="Walter F."/>
            <person name="Albersmeier A."/>
            <person name="Kalinowski J."/>
            <person name="Ruckert C."/>
        </authorList>
    </citation>
    <scope>NUCLEOTIDE SEQUENCE [LARGE SCALE GENOMIC DNA]</scope>
    <source>
        <strain evidence="2 3">CGMCC 1.9161</strain>
    </source>
</reference>
<sequence>MFNFGKNERGNVTLSFALMVVPMLGLTGAAVDYTRVGAAREFARSVGDATAVRIASADDDIAAQALGGAKALLQERYGDQLEALDVTGQWLDEAHYSVRIEAAVDTRILAAVPGMPREIAFSLESVTKRIPPTYATTPPHQSLLEPEAADYNRIYLYCYDDERADEPDRGRRALTPIADNGSPPTDYAAQGFALPTCGPGEVVSYMLRNVRSARRYPNRWDDPAQEVYEYYADTVLDPETRVMVHDVRGYRVVGGSTRTPIDMSVSPILETIRCATLAECKPVSQGGIVPNRRTGRDPRTATAACQEGMYMYFGWEDRPPGLGWTDRDYDDIRLVVNCPVRERVTDKQVLIVK</sequence>
<dbReference type="Proteomes" id="UP000600449">
    <property type="component" value="Unassembled WGS sequence"/>
</dbReference>
<dbReference type="AlphaFoldDB" id="A0A917Q7S5"/>
<organism evidence="2 3">
    <name type="scientific">Salinarimonas ramus</name>
    <dbReference type="NCBI Taxonomy" id="690164"/>
    <lineage>
        <taxon>Bacteria</taxon>
        <taxon>Pseudomonadati</taxon>
        <taxon>Pseudomonadota</taxon>
        <taxon>Alphaproteobacteria</taxon>
        <taxon>Hyphomicrobiales</taxon>
        <taxon>Salinarimonadaceae</taxon>
        <taxon>Salinarimonas</taxon>
    </lineage>
</organism>
<keyword evidence="3" id="KW-1185">Reference proteome</keyword>
<accession>A0A917Q7S5</accession>
<dbReference type="RefSeq" id="WP_188912432.1">
    <property type="nucleotide sequence ID" value="NZ_BMMF01000005.1"/>
</dbReference>
<protein>
    <recommendedName>
        <fullName evidence="4">Flp pilus assembly protein TadG</fullName>
    </recommendedName>
</protein>
<proteinExistence type="predicted"/>
<gene>
    <name evidence="2" type="ORF">GCM10011322_20670</name>
</gene>
<dbReference type="EMBL" id="BMMF01000005">
    <property type="protein sequence ID" value="GGK33880.1"/>
    <property type="molecule type" value="Genomic_DNA"/>
</dbReference>
<keyword evidence="1" id="KW-0812">Transmembrane</keyword>
<name>A0A917Q7S5_9HYPH</name>